<proteinExistence type="predicted"/>
<sequence length="21" mass="2197">MDSLASDSEAFGIVGIDARSR</sequence>
<accession>A0A0K2UA94</accession>
<reference evidence="1" key="1">
    <citation type="submission" date="2014-05" db="EMBL/GenBank/DDBJ databases">
        <authorList>
            <person name="Chronopoulou M."/>
        </authorList>
    </citation>
    <scope>NUCLEOTIDE SEQUENCE</scope>
    <source>
        <tissue evidence="1">Whole organism</tissue>
    </source>
</reference>
<name>A0A0K2UA94_LEPSM</name>
<organism evidence="1">
    <name type="scientific">Lepeophtheirus salmonis</name>
    <name type="common">Salmon louse</name>
    <name type="synonym">Caligus salmonis</name>
    <dbReference type="NCBI Taxonomy" id="72036"/>
    <lineage>
        <taxon>Eukaryota</taxon>
        <taxon>Metazoa</taxon>
        <taxon>Ecdysozoa</taxon>
        <taxon>Arthropoda</taxon>
        <taxon>Crustacea</taxon>
        <taxon>Multicrustacea</taxon>
        <taxon>Hexanauplia</taxon>
        <taxon>Copepoda</taxon>
        <taxon>Siphonostomatoida</taxon>
        <taxon>Caligidae</taxon>
        <taxon>Lepeophtheirus</taxon>
    </lineage>
</organism>
<dbReference type="AlphaFoldDB" id="A0A0K2UA94"/>
<dbReference type="EMBL" id="HACA01017802">
    <property type="protein sequence ID" value="CDW35163.1"/>
    <property type="molecule type" value="Transcribed_RNA"/>
</dbReference>
<evidence type="ECO:0000313" key="1">
    <source>
        <dbReference type="EMBL" id="CDW35163.1"/>
    </source>
</evidence>
<protein>
    <submittedName>
        <fullName evidence="1">Uncharacterized protein</fullName>
    </submittedName>
</protein>